<evidence type="ECO:0000313" key="3">
    <source>
        <dbReference type="Proteomes" id="UP001314169"/>
    </source>
</evidence>
<keyword evidence="1" id="KW-1133">Transmembrane helix</keyword>
<gene>
    <name evidence="2" type="ORF">MPIPNATIZW_LOCUS2027</name>
</gene>
<proteinExistence type="predicted"/>
<organism evidence="2 3">
    <name type="scientific">Pipistrellus nathusii</name>
    <name type="common">Nathusius' pipistrelle</name>
    <dbReference type="NCBI Taxonomy" id="59473"/>
    <lineage>
        <taxon>Eukaryota</taxon>
        <taxon>Metazoa</taxon>
        <taxon>Chordata</taxon>
        <taxon>Craniata</taxon>
        <taxon>Vertebrata</taxon>
        <taxon>Euteleostomi</taxon>
        <taxon>Mammalia</taxon>
        <taxon>Eutheria</taxon>
        <taxon>Laurasiatheria</taxon>
        <taxon>Chiroptera</taxon>
        <taxon>Yangochiroptera</taxon>
        <taxon>Vespertilionidae</taxon>
        <taxon>Pipistrellus</taxon>
    </lineage>
</organism>
<protein>
    <submittedName>
        <fullName evidence="2">Uncharacterized protein</fullName>
    </submittedName>
</protein>
<dbReference type="Proteomes" id="UP001314169">
    <property type="component" value="Chromosome 10"/>
</dbReference>
<evidence type="ECO:0000256" key="1">
    <source>
        <dbReference type="SAM" id="Phobius"/>
    </source>
</evidence>
<name>A0ABN9ZAB5_PIPNA</name>
<keyword evidence="1" id="KW-0812">Transmembrane</keyword>
<reference evidence="2" key="1">
    <citation type="submission" date="2023-12" db="EMBL/GenBank/DDBJ databases">
        <authorList>
            <person name="Brown T."/>
        </authorList>
    </citation>
    <scope>NUCLEOTIDE SEQUENCE</scope>
</reference>
<keyword evidence="3" id="KW-1185">Reference proteome</keyword>
<evidence type="ECO:0000313" key="2">
    <source>
        <dbReference type="EMBL" id="CAK6433721.1"/>
    </source>
</evidence>
<dbReference type="EMBL" id="OY882867">
    <property type="protein sequence ID" value="CAK6433721.1"/>
    <property type="molecule type" value="Genomic_DNA"/>
</dbReference>
<sequence length="100" mass="11931">MFRHRLKQLKTNSASFTKMSFFLSLLFKYIQKIKECFSPYQSVIKGVFFLYIIVPLKIIFRKKNFFSSNLNPHIKLDFKRTDSFSLGPDQPYTFLNSFVL</sequence>
<accession>A0ABN9ZAB5</accession>
<feature type="transmembrane region" description="Helical" evidence="1">
    <location>
        <begin position="42"/>
        <end position="60"/>
    </location>
</feature>
<keyword evidence="1" id="KW-0472">Membrane</keyword>